<dbReference type="PROSITE" id="PS51873">
    <property type="entry name" value="TRIAD"/>
    <property type="match status" value="1"/>
</dbReference>
<gene>
    <name evidence="11" type="ORF">AMAG_19851</name>
</gene>
<dbReference type="Proteomes" id="UP000054350">
    <property type="component" value="Unassembled WGS sequence"/>
</dbReference>
<dbReference type="eggNOG" id="KOG1812">
    <property type="taxonomic scope" value="Eukaryota"/>
</dbReference>
<feature type="compositionally biased region" description="Polar residues" evidence="9">
    <location>
        <begin position="1"/>
        <end position="14"/>
    </location>
</feature>
<dbReference type="GO" id="GO:0061630">
    <property type="term" value="F:ubiquitin protein ligase activity"/>
    <property type="evidence" value="ECO:0007669"/>
    <property type="project" value="UniProtKB-EC"/>
</dbReference>
<keyword evidence="6" id="KW-0863">Zinc-finger</keyword>
<dbReference type="InterPro" id="IPR031127">
    <property type="entry name" value="E3_UB_ligase_RBR"/>
</dbReference>
<evidence type="ECO:0000256" key="6">
    <source>
        <dbReference type="ARBA" id="ARBA00022771"/>
    </source>
</evidence>
<sequence>MDKRNLQVSKSISGHSHAENRSAPALPKCAVCDVAVVMLPLPPMPNGEPTIAPLTRALYFDDFTNPPITRRRAYPYPPCGHVLCGFCLEDWIRATLTDRSLRFPPRCPCVTTCTATLTVEHAQQLLAGSKFHQMFLAYNMRDLEASGRLFYCPEMTCSNPLRIPPFETLAPKPTCNAECPKCKKLFCAKCRVPSHHPLTCEQFQAAHPDATAPDVDDIALLDLARAKYWKRCPSCRTMVDGHGECMQMRCRCGRAFCYRCGTAYTDNEDPACPCNVFDARSCVDTILTINLPLHNGDDDELLDPNYRLDADPDNVEDDYGEYVLDHCWSPNDWPRTASGRRLMAWGVGEVQFPKKEQLVLPKWLAKSYKARTCHYCNRQFPKFSLLVNHFHTTNEHSVYLCCNRTFKNEQAYFDHLNDFHSSLVCNW</sequence>
<dbReference type="OrthoDB" id="9977870at2759"/>
<dbReference type="GO" id="GO:0008270">
    <property type="term" value="F:zinc ion binding"/>
    <property type="evidence" value="ECO:0007669"/>
    <property type="project" value="UniProtKB-KW"/>
</dbReference>
<dbReference type="VEuPathDB" id="FungiDB:AMAG_19851"/>
<evidence type="ECO:0000313" key="12">
    <source>
        <dbReference type="Proteomes" id="UP000054350"/>
    </source>
</evidence>
<dbReference type="EMBL" id="GG745355">
    <property type="protein sequence ID" value="KNE68149.1"/>
    <property type="molecule type" value="Genomic_DNA"/>
</dbReference>
<comment type="catalytic activity">
    <reaction evidence="1">
        <text>[E2 ubiquitin-conjugating enzyme]-S-ubiquitinyl-L-cysteine + [acceptor protein]-L-lysine = [E2 ubiquitin-conjugating enzyme]-L-cysteine + [acceptor protein]-N(6)-ubiquitinyl-L-lysine.</text>
        <dbReference type="EC" id="2.3.2.31"/>
    </reaction>
</comment>
<dbReference type="PROSITE" id="PS00518">
    <property type="entry name" value="ZF_RING_1"/>
    <property type="match status" value="1"/>
</dbReference>
<evidence type="ECO:0000256" key="3">
    <source>
        <dbReference type="ARBA" id="ARBA00022679"/>
    </source>
</evidence>
<dbReference type="InterPro" id="IPR044066">
    <property type="entry name" value="TRIAD_supradom"/>
</dbReference>
<feature type="domain" description="RING-type" evidence="10">
    <location>
        <begin position="52"/>
        <end position="278"/>
    </location>
</feature>
<dbReference type="CDD" id="cd22584">
    <property type="entry name" value="Rcat_RBR_unk"/>
    <property type="match status" value="1"/>
</dbReference>
<evidence type="ECO:0000256" key="7">
    <source>
        <dbReference type="ARBA" id="ARBA00022786"/>
    </source>
</evidence>
<dbReference type="SUPFAM" id="SSF57850">
    <property type="entry name" value="RING/U-box"/>
    <property type="match status" value="2"/>
</dbReference>
<feature type="region of interest" description="Disordered" evidence="9">
    <location>
        <begin position="1"/>
        <end position="20"/>
    </location>
</feature>
<dbReference type="InterPro" id="IPR017907">
    <property type="entry name" value="Znf_RING_CS"/>
</dbReference>
<name>A0A0L0T0P2_ALLM3</name>
<evidence type="ECO:0000313" key="11">
    <source>
        <dbReference type="EMBL" id="KNE68149.1"/>
    </source>
</evidence>
<reference evidence="11 12" key="1">
    <citation type="submission" date="2009-11" db="EMBL/GenBank/DDBJ databases">
        <title>Annotation of Allomyces macrogynus ATCC 38327.</title>
        <authorList>
            <consortium name="The Broad Institute Genome Sequencing Platform"/>
            <person name="Russ C."/>
            <person name="Cuomo C."/>
            <person name="Burger G."/>
            <person name="Gray M.W."/>
            <person name="Holland P.W.H."/>
            <person name="King N."/>
            <person name="Lang F.B.F."/>
            <person name="Roger A.J."/>
            <person name="Ruiz-Trillo I."/>
            <person name="Young S.K."/>
            <person name="Zeng Q."/>
            <person name="Gargeya S."/>
            <person name="Fitzgerald M."/>
            <person name="Haas B."/>
            <person name="Abouelleil A."/>
            <person name="Alvarado L."/>
            <person name="Arachchi H.M."/>
            <person name="Berlin A."/>
            <person name="Chapman S.B."/>
            <person name="Gearin G."/>
            <person name="Goldberg J."/>
            <person name="Griggs A."/>
            <person name="Gujja S."/>
            <person name="Hansen M."/>
            <person name="Heiman D."/>
            <person name="Howarth C."/>
            <person name="Larimer J."/>
            <person name="Lui A."/>
            <person name="MacDonald P.J.P."/>
            <person name="McCowen C."/>
            <person name="Montmayeur A."/>
            <person name="Murphy C."/>
            <person name="Neiman D."/>
            <person name="Pearson M."/>
            <person name="Priest M."/>
            <person name="Roberts A."/>
            <person name="Saif S."/>
            <person name="Shea T."/>
            <person name="Sisk P."/>
            <person name="Stolte C."/>
            <person name="Sykes S."/>
            <person name="Wortman J."/>
            <person name="Nusbaum C."/>
            <person name="Birren B."/>
        </authorList>
    </citation>
    <scope>NUCLEOTIDE SEQUENCE [LARGE SCALE GENOMIC DNA]</scope>
    <source>
        <strain evidence="11 12">ATCC 38327</strain>
    </source>
</reference>
<organism evidence="11 12">
    <name type="scientific">Allomyces macrogynus (strain ATCC 38327)</name>
    <name type="common">Allomyces javanicus var. macrogynus</name>
    <dbReference type="NCBI Taxonomy" id="578462"/>
    <lineage>
        <taxon>Eukaryota</taxon>
        <taxon>Fungi</taxon>
        <taxon>Fungi incertae sedis</taxon>
        <taxon>Blastocladiomycota</taxon>
        <taxon>Blastocladiomycetes</taxon>
        <taxon>Blastocladiales</taxon>
        <taxon>Blastocladiaceae</taxon>
        <taxon>Allomyces</taxon>
    </lineage>
</organism>
<dbReference type="STRING" id="578462.A0A0L0T0P2"/>
<dbReference type="SMART" id="SM00647">
    <property type="entry name" value="IBR"/>
    <property type="match status" value="2"/>
</dbReference>
<keyword evidence="3" id="KW-0808">Transferase</keyword>
<dbReference type="PANTHER" id="PTHR11685">
    <property type="entry name" value="RBR FAMILY RING FINGER AND IBR DOMAIN-CONTAINING"/>
    <property type="match status" value="1"/>
</dbReference>
<dbReference type="Pfam" id="PF01485">
    <property type="entry name" value="IBR"/>
    <property type="match status" value="2"/>
</dbReference>
<evidence type="ECO:0000256" key="5">
    <source>
        <dbReference type="ARBA" id="ARBA00022737"/>
    </source>
</evidence>
<proteinExistence type="predicted"/>
<evidence type="ECO:0000256" key="4">
    <source>
        <dbReference type="ARBA" id="ARBA00022723"/>
    </source>
</evidence>
<evidence type="ECO:0000259" key="10">
    <source>
        <dbReference type="PROSITE" id="PS51873"/>
    </source>
</evidence>
<keyword evidence="7" id="KW-0833">Ubl conjugation pathway</keyword>
<protein>
    <recommendedName>
        <fullName evidence="2">RBR-type E3 ubiquitin transferase</fullName>
        <ecNumber evidence="2">2.3.2.31</ecNumber>
    </recommendedName>
</protein>
<keyword evidence="8" id="KW-0862">Zinc</keyword>
<dbReference type="EC" id="2.3.2.31" evidence="2"/>
<evidence type="ECO:0000256" key="2">
    <source>
        <dbReference type="ARBA" id="ARBA00012251"/>
    </source>
</evidence>
<dbReference type="GO" id="GO:0016567">
    <property type="term" value="P:protein ubiquitination"/>
    <property type="evidence" value="ECO:0007669"/>
    <property type="project" value="InterPro"/>
</dbReference>
<reference evidence="12" key="2">
    <citation type="submission" date="2009-11" db="EMBL/GenBank/DDBJ databases">
        <title>The Genome Sequence of Allomyces macrogynus strain ATCC 38327.</title>
        <authorList>
            <consortium name="The Broad Institute Genome Sequencing Platform"/>
            <person name="Russ C."/>
            <person name="Cuomo C."/>
            <person name="Shea T."/>
            <person name="Young S.K."/>
            <person name="Zeng Q."/>
            <person name="Koehrsen M."/>
            <person name="Haas B."/>
            <person name="Borodovsky M."/>
            <person name="Guigo R."/>
            <person name="Alvarado L."/>
            <person name="Berlin A."/>
            <person name="Borenstein D."/>
            <person name="Chen Z."/>
            <person name="Engels R."/>
            <person name="Freedman E."/>
            <person name="Gellesch M."/>
            <person name="Goldberg J."/>
            <person name="Griggs A."/>
            <person name="Gujja S."/>
            <person name="Heiman D."/>
            <person name="Hepburn T."/>
            <person name="Howarth C."/>
            <person name="Jen D."/>
            <person name="Larson L."/>
            <person name="Lewis B."/>
            <person name="Mehta T."/>
            <person name="Park D."/>
            <person name="Pearson M."/>
            <person name="Roberts A."/>
            <person name="Saif S."/>
            <person name="Shenoy N."/>
            <person name="Sisk P."/>
            <person name="Stolte C."/>
            <person name="Sykes S."/>
            <person name="Walk T."/>
            <person name="White J."/>
            <person name="Yandava C."/>
            <person name="Burger G."/>
            <person name="Gray M.W."/>
            <person name="Holland P.W.H."/>
            <person name="King N."/>
            <person name="Lang F.B.F."/>
            <person name="Roger A.J."/>
            <person name="Ruiz-Trillo I."/>
            <person name="Lander E."/>
            <person name="Nusbaum C."/>
        </authorList>
    </citation>
    <scope>NUCLEOTIDE SEQUENCE [LARGE SCALE GENOMIC DNA]</scope>
    <source>
        <strain evidence="12">ATCC 38327</strain>
    </source>
</reference>
<keyword evidence="12" id="KW-1185">Reference proteome</keyword>
<evidence type="ECO:0000256" key="8">
    <source>
        <dbReference type="ARBA" id="ARBA00022833"/>
    </source>
</evidence>
<accession>A0A0L0T0P2</accession>
<keyword evidence="5" id="KW-0677">Repeat</keyword>
<keyword evidence="4" id="KW-0479">Metal-binding</keyword>
<evidence type="ECO:0000256" key="1">
    <source>
        <dbReference type="ARBA" id="ARBA00001798"/>
    </source>
</evidence>
<evidence type="ECO:0000256" key="9">
    <source>
        <dbReference type="SAM" id="MobiDB-lite"/>
    </source>
</evidence>
<dbReference type="OMA" id="ERNTHGE"/>
<dbReference type="InterPro" id="IPR002867">
    <property type="entry name" value="IBR_dom"/>
</dbReference>
<dbReference type="AlphaFoldDB" id="A0A0L0T0P2"/>
<dbReference type="Gene3D" id="1.20.120.1750">
    <property type="match status" value="1"/>
</dbReference>